<dbReference type="STRING" id="1156985.SAMN04488118_109136"/>
<dbReference type="PANTHER" id="PTHR30287:SF1">
    <property type="entry name" value="INNER MEMBRANE PROTEIN"/>
    <property type="match status" value="1"/>
</dbReference>
<feature type="transmembrane region" description="Helical" evidence="6">
    <location>
        <begin position="400"/>
        <end position="421"/>
    </location>
</feature>
<dbReference type="EMBL" id="FMWG01000009">
    <property type="protein sequence ID" value="SCZ69728.1"/>
    <property type="molecule type" value="Genomic_DNA"/>
</dbReference>
<dbReference type="OrthoDB" id="9775544at2"/>
<feature type="domain" description="ABC3 transporter permease C-terminal" evidence="7">
    <location>
        <begin position="266"/>
        <end position="379"/>
    </location>
</feature>
<feature type="transmembrane region" description="Helical" evidence="6">
    <location>
        <begin position="307"/>
        <end position="340"/>
    </location>
</feature>
<feature type="transmembrane region" description="Helical" evidence="6">
    <location>
        <begin position="477"/>
        <end position="497"/>
    </location>
</feature>
<dbReference type="InterPro" id="IPR003838">
    <property type="entry name" value="ABC3_permease_C"/>
</dbReference>
<evidence type="ECO:0000256" key="1">
    <source>
        <dbReference type="ARBA" id="ARBA00004651"/>
    </source>
</evidence>
<dbReference type="InterPro" id="IPR038766">
    <property type="entry name" value="Membrane_comp_ABC_pdt"/>
</dbReference>
<protein>
    <submittedName>
        <fullName evidence="8">Putative ABC transport system permease protein</fullName>
    </submittedName>
</protein>
<keyword evidence="5 6" id="KW-0472">Membrane</keyword>
<dbReference type="GO" id="GO:0005886">
    <property type="term" value="C:plasma membrane"/>
    <property type="evidence" value="ECO:0007669"/>
    <property type="project" value="UniProtKB-SubCell"/>
</dbReference>
<feature type="transmembrane region" description="Helical" evidence="6">
    <location>
        <begin position="427"/>
        <end position="456"/>
    </location>
</feature>
<dbReference type="PANTHER" id="PTHR30287">
    <property type="entry name" value="MEMBRANE COMPONENT OF PREDICTED ABC SUPERFAMILY METABOLITE UPTAKE TRANSPORTER"/>
    <property type="match status" value="1"/>
</dbReference>
<comment type="subcellular location">
    <subcellularLocation>
        <location evidence="1">Cell membrane</location>
        <topology evidence="1">Multi-pass membrane protein</topology>
    </subcellularLocation>
</comment>
<evidence type="ECO:0000313" key="9">
    <source>
        <dbReference type="Proteomes" id="UP000198767"/>
    </source>
</evidence>
<evidence type="ECO:0000256" key="4">
    <source>
        <dbReference type="ARBA" id="ARBA00022989"/>
    </source>
</evidence>
<keyword evidence="9" id="KW-1185">Reference proteome</keyword>
<organism evidence="8 9">
    <name type="scientific">Epibacterium ulvae</name>
    <dbReference type="NCBI Taxonomy" id="1156985"/>
    <lineage>
        <taxon>Bacteria</taxon>
        <taxon>Pseudomonadati</taxon>
        <taxon>Pseudomonadota</taxon>
        <taxon>Alphaproteobacteria</taxon>
        <taxon>Rhodobacterales</taxon>
        <taxon>Roseobacteraceae</taxon>
        <taxon>Epibacterium</taxon>
    </lineage>
</organism>
<evidence type="ECO:0000313" key="8">
    <source>
        <dbReference type="EMBL" id="SCZ69728.1"/>
    </source>
</evidence>
<evidence type="ECO:0000256" key="3">
    <source>
        <dbReference type="ARBA" id="ARBA00022692"/>
    </source>
</evidence>
<evidence type="ECO:0000256" key="6">
    <source>
        <dbReference type="SAM" id="Phobius"/>
    </source>
</evidence>
<keyword evidence="2" id="KW-1003">Cell membrane</keyword>
<sequence>MSKRIWAQAWRIARRELRGGVRGFRIFLACLALGVAVIAAIGSLRASIEGGLEREGRALLGGDAELTFTYRTAEPAEFEWMNQIATAYSEIIDFRSMAVVDEERSLTQVKAIDNLYPLVGAVQLSPEMPLGIALQPDEGLPGAVMERALADRLGLTTGETFTLGNQDFRLSALLIVEPDAASAGFTLAPRTLVHTEALANSGLLAPGTLFSSKYRLRLPAGSDLDALKAASEAQFADTGLRWRDARNAAPGIRRFVDRLAAFLVLVGLSGLAVGGVGISAAVRAYLATKTATIAMLRTLGADRNTIFLSYFLQIAVISALGITLGLLVGGILPLALGPVIEAALPFPAEIDLAPRALLEAALYGVLTAFLFTLWPLARAEQITAATLLRDRTNTTKQRPAFRYLIITACGVMALVGLASWFTGSMWLTIWMALGLIGALMILWLAAWMMAAFARFIQKYMRGHPSLRWALSQTGNNREAATATVIALGLGLTVLAAIGQIDGNMRRAIQDNLPDQAPSYFFVDIQRDQMPAFLQRVEQDPKVSRVENAPMLRGIITRINGQPARDIAGDHWVIRGDRGVSYAGAQPPNTSVTAGTWWSEDYTGKPQISFAAEEAEEIGLELGDEMTVNILGRDITATVTSFREVDFSTAGMGFILVMNEAALKAAPHSFIATVYAQSEAETQILRDIAQAMPNVTAIRMRDAIDRIAGILEQLASATGYGAAATLLTGFLVLLGTAAAEEPSRRYEAAVLKTLGASRLHILFSFALRTAYLGAAAALVALIAGIAAAWAVNTYVFDAAFTVIWSNVLLILSAGVGVSLLAGLVFAHASLKSRPAQILRTKD</sequence>
<reference evidence="8 9" key="1">
    <citation type="submission" date="2016-10" db="EMBL/GenBank/DDBJ databases">
        <authorList>
            <person name="de Groot N.N."/>
        </authorList>
    </citation>
    <scope>NUCLEOTIDE SEQUENCE [LARGE SCALE GENOMIC DNA]</scope>
    <source>
        <strain evidence="8 9">U95</strain>
    </source>
</reference>
<evidence type="ECO:0000256" key="5">
    <source>
        <dbReference type="ARBA" id="ARBA00023136"/>
    </source>
</evidence>
<feature type="transmembrane region" description="Helical" evidence="6">
    <location>
        <begin position="758"/>
        <end position="790"/>
    </location>
</feature>
<feature type="transmembrane region" description="Helical" evidence="6">
    <location>
        <begin position="360"/>
        <end position="379"/>
    </location>
</feature>
<dbReference type="Proteomes" id="UP000198767">
    <property type="component" value="Unassembled WGS sequence"/>
</dbReference>
<keyword evidence="4 6" id="KW-1133">Transmembrane helix</keyword>
<evidence type="ECO:0000256" key="2">
    <source>
        <dbReference type="ARBA" id="ARBA00022475"/>
    </source>
</evidence>
<feature type="transmembrane region" description="Helical" evidence="6">
    <location>
        <begin position="802"/>
        <end position="825"/>
    </location>
</feature>
<feature type="transmembrane region" description="Helical" evidence="6">
    <location>
        <begin position="259"/>
        <end position="286"/>
    </location>
</feature>
<dbReference type="Pfam" id="PF02687">
    <property type="entry name" value="FtsX"/>
    <property type="match status" value="2"/>
</dbReference>
<feature type="transmembrane region" description="Helical" evidence="6">
    <location>
        <begin position="719"/>
        <end position="738"/>
    </location>
</feature>
<dbReference type="AlphaFoldDB" id="A0A1G5R7A9"/>
<gene>
    <name evidence="8" type="ORF">SAMN04488118_109136</name>
</gene>
<name>A0A1G5R7A9_9RHOB</name>
<keyword evidence="3 6" id="KW-0812">Transmembrane</keyword>
<feature type="domain" description="ABC3 transporter permease C-terminal" evidence="7">
    <location>
        <begin position="722"/>
        <end position="827"/>
    </location>
</feature>
<accession>A0A1G5R7A9</accession>
<proteinExistence type="predicted"/>
<evidence type="ECO:0000259" key="7">
    <source>
        <dbReference type="Pfam" id="PF02687"/>
    </source>
</evidence>
<dbReference type="RefSeq" id="WP_090220127.1">
    <property type="nucleotide sequence ID" value="NZ_FMWG01000009.1"/>
</dbReference>